<proteinExistence type="inferred from homology"/>
<dbReference type="PANTHER" id="PTHR44154:SF1">
    <property type="entry name" value="QUINONE OXIDOREDUCTASE"/>
    <property type="match status" value="1"/>
</dbReference>
<dbReference type="InterPro" id="IPR020843">
    <property type="entry name" value="ER"/>
</dbReference>
<dbReference type="AlphaFoldDB" id="A0A3Q9BQC9"/>
<evidence type="ECO:0000259" key="7">
    <source>
        <dbReference type="SMART" id="SM00829"/>
    </source>
</evidence>
<dbReference type="InterPro" id="IPR013154">
    <property type="entry name" value="ADH-like_N"/>
</dbReference>
<dbReference type="InterPro" id="IPR014182">
    <property type="entry name" value="ADH_Zn_typ-1"/>
</dbReference>
<dbReference type="NCBIfam" id="TIGR02817">
    <property type="entry name" value="adh_fam_1"/>
    <property type="match status" value="1"/>
</dbReference>
<evidence type="ECO:0000256" key="4">
    <source>
        <dbReference type="ARBA" id="ARBA00022857"/>
    </source>
</evidence>
<dbReference type="InterPro" id="IPR051603">
    <property type="entry name" value="Zinc-ADH_QOR/CCCR"/>
</dbReference>
<comment type="similarity">
    <text evidence="6">Belongs to the zinc-containing alcohol dehydrogenase family. Quinone oxidoreductase subfamily.</text>
</comment>
<dbReference type="Gene3D" id="3.90.180.10">
    <property type="entry name" value="Medium-chain alcohol dehydrogenases, catalytic domain"/>
    <property type="match status" value="1"/>
</dbReference>
<evidence type="ECO:0000256" key="6">
    <source>
        <dbReference type="RuleBase" id="RU364000"/>
    </source>
</evidence>
<dbReference type="GO" id="GO:0003723">
    <property type="term" value="F:RNA binding"/>
    <property type="evidence" value="ECO:0007669"/>
    <property type="project" value="UniProtKB-KW"/>
</dbReference>
<keyword evidence="5" id="KW-0694">RNA-binding</keyword>
<dbReference type="KEGG" id="upv:EJN92_08550"/>
<dbReference type="SMART" id="SM00829">
    <property type="entry name" value="PKS_ER"/>
    <property type="match status" value="1"/>
</dbReference>
<keyword evidence="4" id="KW-0521">NADP</keyword>
<dbReference type="Proteomes" id="UP000275663">
    <property type="component" value="Chromosome"/>
</dbReference>
<comment type="subunit">
    <text evidence="2">Homotetramer.</text>
</comment>
<dbReference type="OrthoDB" id="9785812at2"/>
<sequence length="337" mass="35805">MKAIAYRQPLAINNPLSLEDVELPSPALQARDLLVRVKAISVNPVDTKLRASTAPAEGQMKVLGWDAVGIVEAVGSAVTKFKLGQRVYYAGSITRPGANSELHAVDERIVALAPNSLNDAQAAALPLTSITAYELLFERLGVAKNGGAGQTLLVIGGAGGVGSILIQLARQLTQLRVIATASRPETRQWCLDLGAHAVIDHAQALTAGLTALGIDAVDMVASLTQTPQHYAQIIESLKPQGHLAVIDSMDGLDVMPLKAKSIALHWEMMFTRSMFETPDMDEQGKLLAEVAAMVDQGRIRTTVNANFGTINAANLRRAHALIESGKAQGKVVLEGFN</sequence>
<dbReference type="EMBL" id="CP034464">
    <property type="protein sequence ID" value="AZP12043.1"/>
    <property type="molecule type" value="Genomic_DNA"/>
</dbReference>
<evidence type="ECO:0000256" key="3">
    <source>
        <dbReference type="ARBA" id="ARBA00022490"/>
    </source>
</evidence>
<dbReference type="GO" id="GO:0005737">
    <property type="term" value="C:cytoplasm"/>
    <property type="evidence" value="ECO:0007669"/>
    <property type="project" value="UniProtKB-SubCell"/>
</dbReference>
<feature type="domain" description="Enoyl reductase (ER)" evidence="7">
    <location>
        <begin position="11"/>
        <end position="333"/>
    </location>
</feature>
<evidence type="ECO:0000256" key="2">
    <source>
        <dbReference type="ARBA" id="ARBA00011881"/>
    </source>
</evidence>
<dbReference type="Pfam" id="PF13602">
    <property type="entry name" value="ADH_zinc_N_2"/>
    <property type="match status" value="1"/>
</dbReference>
<gene>
    <name evidence="8" type="ORF">EJN92_08550</name>
</gene>
<dbReference type="PANTHER" id="PTHR44154">
    <property type="entry name" value="QUINONE OXIDOREDUCTASE"/>
    <property type="match status" value="1"/>
</dbReference>
<comment type="subcellular location">
    <subcellularLocation>
        <location evidence="1">Cytoplasm</location>
    </subcellularLocation>
</comment>
<dbReference type="InterPro" id="IPR036291">
    <property type="entry name" value="NAD(P)-bd_dom_sf"/>
</dbReference>
<dbReference type="GO" id="GO:0008270">
    <property type="term" value="F:zinc ion binding"/>
    <property type="evidence" value="ECO:0007669"/>
    <property type="project" value="InterPro"/>
</dbReference>
<dbReference type="Gene3D" id="3.40.50.720">
    <property type="entry name" value="NAD(P)-binding Rossmann-like Domain"/>
    <property type="match status" value="1"/>
</dbReference>
<dbReference type="GO" id="GO:0016491">
    <property type="term" value="F:oxidoreductase activity"/>
    <property type="evidence" value="ECO:0007669"/>
    <property type="project" value="UniProtKB-KW"/>
</dbReference>
<evidence type="ECO:0000313" key="8">
    <source>
        <dbReference type="EMBL" id="AZP12043.1"/>
    </source>
</evidence>
<evidence type="ECO:0000256" key="1">
    <source>
        <dbReference type="ARBA" id="ARBA00004496"/>
    </source>
</evidence>
<name>A0A3Q9BQC9_9BURK</name>
<keyword evidence="6" id="KW-0560">Oxidoreductase</keyword>
<dbReference type="RefSeq" id="WP_126127425.1">
    <property type="nucleotide sequence ID" value="NZ_CP034464.1"/>
</dbReference>
<keyword evidence="3" id="KW-0963">Cytoplasm</keyword>
<dbReference type="CDD" id="cd08252">
    <property type="entry name" value="AL_MDR"/>
    <property type="match status" value="1"/>
</dbReference>
<protein>
    <recommendedName>
        <fullName evidence="6">Zinc-type alcohol dehydrogenase-like protein</fullName>
    </recommendedName>
</protein>
<keyword evidence="6" id="KW-0862">Zinc</keyword>
<dbReference type="Pfam" id="PF08240">
    <property type="entry name" value="ADH_N"/>
    <property type="match status" value="1"/>
</dbReference>
<evidence type="ECO:0000256" key="5">
    <source>
        <dbReference type="ARBA" id="ARBA00022884"/>
    </source>
</evidence>
<accession>A0A3Q9BQC9</accession>
<reference evidence="8 9" key="1">
    <citation type="journal article" date="2011" name="Int. J. Syst. Evol. Microbiol.">
        <title>Description of Undibacterium oligocarboniphilum sp. nov., isolated from purified water, and Undibacterium pigrum strain CCUG 49012 as the type strain of Undibacterium parvum sp. nov., and emended descriptions of the genus Undibacterium and the species Undibacterium pigrum.</title>
        <authorList>
            <person name="Eder W."/>
            <person name="Wanner G."/>
            <person name="Ludwig W."/>
            <person name="Busse H.J."/>
            <person name="Ziemke-Kageler F."/>
            <person name="Lang E."/>
        </authorList>
    </citation>
    <scope>NUCLEOTIDE SEQUENCE [LARGE SCALE GENOMIC DNA]</scope>
    <source>
        <strain evidence="8 9">DSM 23061</strain>
    </source>
</reference>
<dbReference type="PROSITE" id="PS01162">
    <property type="entry name" value="QOR_ZETA_CRYSTAL"/>
    <property type="match status" value="1"/>
</dbReference>
<dbReference type="InterPro" id="IPR011032">
    <property type="entry name" value="GroES-like_sf"/>
</dbReference>
<keyword evidence="6" id="KW-0479">Metal-binding</keyword>
<keyword evidence="9" id="KW-1185">Reference proteome</keyword>
<dbReference type="SUPFAM" id="SSF50129">
    <property type="entry name" value="GroES-like"/>
    <property type="match status" value="1"/>
</dbReference>
<dbReference type="SUPFAM" id="SSF51735">
    <property type="entry name" value="NAD(P)-binding Rossmann-fold domains"/>
    <property type="match status" value="1"/>
</dbReference>
<dbReference type="InterPro" id="IPR002364">
    <property type="entry name" value="Quin_OxRdtase/zeta-crystal_CS"/>
</dbReference>
<organism evidence="8 9">
    <name type="scientific">Undibacterium parvum</name>
    <dbReference type="NCBI Taxonomy" id="401471"/>
    <lineage>
        <taxon>Bacteria</taxon>
        <taxon>Pseudomonadati</taxon>
        <taxon>Pseudomonadota</taxon>
        <taxon>Betaproteobacteria</taxon>
        <taxon>Burkholderiales</taxon>
        <taxon>Oxalobacteraceae</taxon>
        <taxon>Undibacterium</taxon>
    </lineage>
</organism>
<evidence type="ECO:0000313" key="9">
    <source>
        <dbReference type="Proteomes" id="UP000275663"/>
    </source>
</evidence>